<gene>
    <name evidence="2" type="ORF">PG991_003504</name>
</gene>
<feature type="signal peptide" evidence="1">
    <location>
        <begin position="1"/>
        <end position="21"/>
    </location>
</feature>
<feature type="chain" id="PRO_5047521809" evidence="1">
    <location>
        <begin position="22"/>
        <end position="87"/>
    </location>
</feature>
<keyword evidence="3" id="KW-1185">Reference proteome</keyword>
<comment type="caution">
    <text evidence="2">The sequence shown here is derived from an EMBL/GenBank/DDBJ whole genome shotgun (WGS) entry which is preliminary data.</text>
</comment>
<protein>
    <submittedName>
        <fullName evidence="2">FAD linked oxidase-like protein</fullName>
    </submittedName>
</protein>
<organism evidence="2 3">
    <name type="scientific">Apiospora marii</name>
    <dbReference type="NCBI Taxonomy" id="335849"/>
    <lineage>
        <taxon>Eukaryota</taxon>
        <taxon>Fungi</taxon>
        <taxon>Dikarya</taxon>
        <taxon>Ascomycota</taxon>
        <taxon>Pezizomycotina</taxon>
        <taxon>Sordariomycetes</taxon>
        <taxon>Xylariomycetidae</taxon>
        <taxon>Amphisphaeriales</taxon>
        <taxon>Apiosporaceae</taxon>
        <taxon>Apiospora</taxon>
    </lineage>
</organism>
<accession>A0ABR1S3V1</accession>
<evidence type="ECO:0000313" key="2">
    <source>
        <dbReference type="EMBL" id="KAK8026448.1"/>
    </source>
</evidence>
<name>A0ABR1S3V1_9PEZI</name>
<dbReference type="Proteomes" id="UP001396898">
    <property type="component" value="Unassembled WGS sequence"/>
</dbReference>
<reference evidence="2 3" key="1">
    <citation type="submission" date="2023-01" db="EMBL/GenBank/DDBJ databases">
        <title>Analysis of 21 Apiospora genomes using comparative genomics revels a genus with tremendous synthesis potential of carbohydrate active enzymes and secondary metabolites.</title>
        <authorList>
            <person name="Sorensen T."/>
        </authorList>
    </citation>
    <scope>NUCLEOTIDE SEQUENCE [LARGE SCALE GENOMIC DNA]</scope>
    <source>
        <strain evidence="2 3">CBS 20057</strain>
    </source>
</reference>
<evidence type="ECO:0000313" key="3">
    <source>
        <dbReference type="Proteomes" id="UP001396898"/>
    </source>
</evidence>
<evidence type="ECO:0000256" key="1">
    <source>
        <dbReference type="SAM" id="SignalP"/>
    </source>
</evidence>
<proteinExistence type="predicted"/>
<sequence>MGIGLESIVLGLIYAVDGSAAGTPRPAGFAPFYNLSILQTLANGVETTLSALMDQMDAATTSTAPWHDYRAASSRINAQLYKDVYAF</sequence>
<keyword evidence="1" id="KW-0732">Signal</keyword>
<dbReference type="EMBL" id="JAQQWI010000007">
    <property type="protein sequence ID" value="KAK8026448.1"/>
    <property type="molecule type" value="Genomic_DNA"/>
</dbReference>